<feature type="compositionally biased region" description="Polar residues" evidence="6">
    <location>
        <begin position="687"/>
        <end position="707"/>
    </location>
</feature>
<dbReference type="Proteomes" id="UP001146120">
    <property type="component" value="Unassembled WGS sequence"/>
</dbReference>
<dbReference type="Pfam" id="PF00246">
    <property type="entry name" value="Peptidase_M14"/>
    <property type="match status" value="1"/>
</dbReference>
<dbReference type="SUPFAM" id="SSF53187">
    <property type="entry name" value="Zn-dependent exopeptidases"/>
    <property type="match status" value="1"/>
</dbReference>
<dbReference type="CDD" id="cd00596">
    <property type="entry name" value="Peptidase_M14_like"/>
    <property type="match status" value="1"/>
</dbReference>
<evidence type="ECO:0000313" key="11">
    <source>
        <dbReference type="Proteomes" id="UP001146120"/>
    </source>
</evidence>
<keyword evidence="11" id="KW-1185">Reference proteome</keyword>
<dbReference type="GO" id="GO:0005615">
    <property type="term" value="C:extracellular space"/>
    <property type="evidence" value="ECO:0007669"/>
    <property type="project" value="TreeGrafter"/>
</dbReference>
<dbReference type="InterPro" id="IPR057246">
    <property type="entry name" value="CARBOXYPEPT_ZN_1"/>
</dbReference>
<keyword evidence="3" id="KW-0479">Metal-binding</keyword>
<dbReference type="PROSITE" id="PS00132">
    <property type="entry name" value="CARBOXYPEPT_ZN_1"/>
    <property type="match status" value="1"/>
</dbReference>
<dbReference type="PANTHER" id="PTHR11705">
    <property type="entry name" value="PROTEASE FAMILY M14 CARBOXYPEPTIDASE A,B"/>
    <property type="match status" value="1"/>
</dbReference>
<evidence type="ECO:0000256" key="2">
    <source>
        <dbReference type="ARBA" id="ARBA00005988"/>
    </source>
</evidence>
<dbReference type="PANTHER" id="PTHR11705:SF138">
    <property type="entry name" value="PEPTIDASE M14 CARBOXYPEPTIDASE A DOMAIN-CONTAINING PROTEIN"/>
    <property type="match status" value="1"/>
</dbReference>
<comment type="caution">
    <text evidence="10">The sequence shown here is derived from an EMBL/GenBank/DDBJ whole genome shotgun (WGS) entry which is preliminary data.</text>
</comment>
<keyword evidence="8" id="KW-0732">Signal</keyword>
<evidence type="ECO:0000256" key="6">
    <source>
        <dbReference type="SAM" id="MobiDB-lite"/>
    </source>
</evidence>
<organism evidence="10 11">
    <name type="scientific">Lagenidium giganteum</name>
    <dbReference type="NCBI Taxonomy" id="4803"/>
    <lineage>
        <taxon>Eukaryota</taxon>
        <taxon>Sar</taxon>
        <taxon>Stramenopiles</taxon>
        <taxon>Oomycota</taxon>
        <taxon>Peronosporomycetes</taxon>
        <taxon>Pythiales</taxon>
        <taxon>Pythiaceae</taxon>
    </lineage>
</organism>
<name>A0AAV2Z0X1_9STRA</name>
<dbReference type="GO" id="GO:0006508">
    <property type="term" value="P:proteolysis"/>
    <property type="evidence" value="ECO:0007669"/>
    <property type="project" value="InterPro"/>
</dbReference>
<reference evidence="10" key="1">
    <citation type="submission" date="2022-11" db="EMBL/GenBank/DDBJ databases">
        <authorList>
            <person name="Morgan W.R."/>
            <person name="Tartar A."/>
        </authorList>
    </citation>
    <scope>NUCLEOTIDE SEQUENCE</scope>
    <source>
        <strain evidence="10">ARSEF 373</strain>
    </source>
</reference>
<feature type="region of interest" description="Disordered" evidence="6">
    <location>
        <begin position="630"/>
        <end position="745"/>
    </location>
</feature>
<dbReference type="GO" id="GO:0008270">
    <property type="term" value="F:zinc ion binding"/>
    <property type="evidence" value="ECO:0007669"/>
    <property type="project" value="InterPro"/>
</dbReference>
<evidence type="ECO:0000256" key="7">
    <source>
        <dbReference type="SAM" id="Phobius"/>
    </source>
</evidence>
<accession>A0AAV2Z0X1</accession>
<feature type="signal peptide" evidence="8">
    <location>
        <begin position="1"/>
        <end position="27"/>
    </location>
</feature>
<dbReference type="Gene3D" id="3.40.630.10">
    <property type="entry name" value="Zn peptidases"/>
    <property type="match status" value="1"/>
</dbReference>
<comment type="caution">
    <text evidence="5">Lacks conserved residue(s) required for the propagation of feature annotation.</text>
</comment>
<dbReference type="AlphaFoldDB" id="A0AAV2Z0X1"/>
<feature type="chain" id="PRO_5043405161" description="Peptidase M14 domain-containing protein" evidence="8">
    <location>
        <begin position="28"/>
        <end position="987"/>
    </location>
</feature>
<evidence type="ECO:0000256" key="4">
    <source>
        <dbReference type="ARBA" id="ARBA00022833"/>
    </source>
</evidence>
<comment type="similarity">
    <text evidence="2 5">Belongs to the peptidase M14 family.</text>
</comment>
<feature type="compositionally biased region" description="Low complexity" evidence="6">
    <location>
        <begin position="640"/>
        <end position="673"/>
    </location>
</feature>
<dbReference type="SMART" id="SM00631">
    <property type="entry name" value="Zn_pept"/>
    <property type="match status" value="1"/>
</dbReference>
<protein>
    <recommendedName>
        <fullName evidence="9">Peptidase M14 domain-containing protein</fullName>
    </recommendedName>
</protein>
<evidence type="ECO:0000313" key="10">
    <source>
        <dbReference type="EMBL" id="DBA01003.1"/>
    </source>
</evidence>
<keyword evidence="7" id="KW-0812">Transmembrane</keyword>
<feature type="compositionally biased region" description="Low complexity" evidence="6">
    <location>
        <begin position="719"/>
        <end position="741"/>
    </location>
</feature>
<evidence type="ECO:0000256" key="3">
    <source>
        <dbReference type="ARBA" id="ARBA00022723"/>
    </source>
</evidence>
<reference evidence="10" key="2">
    <citation type="journal article" date="2023" name="Microbiol Resour">
        <title>Decontamination and Annotation of the Draft Genome Sequence of the Oomycete Lagenidium giganteum ARSEF 373.</title>
        <authorList>
            <person name="Morgan W.R."/>
            <person name="Tartar A."/>
        </authorList>
    </citation>
    <scope>NUCLEOTIDE SEQUENCE</scope>
    <source>
        <strain evidence="10">ARSEF 373</strain>
    </source>
</reference>
<gene>
    <name evidence="10" type="ORF">N0F65_006264</name>
</gene>
<comment type="cofactor">
    <cofactor evidence="1">
        <name>Zn(2+)</name>
        <dbReference type="ChEBI" id="CHEBI:29105"/>
    </cofactor>
</comment>
<proteinExistence type="inferred from homology"/>
<keyword evidence="7" id="KW-1133">Transmembrane helix</keyword>
<dbReference type="InterPro" id="IPR000834">
    <property type="entry name" value="Peptidase_M14"/>
</dbReference>
<dbReference type="GO" id="GO:0004181">
    <property type="term" value="F:metallocarboxypeptidase activity"/>
    <property type="evidence" value="ECO:0007669"/>
    <property type="project" value="InterPro"/>
</dbReference>
<keyword evidence="7" id="KW-0472">Membrane</keyword>
<keyword evidence="4" id="KW-0862">Zinc</keyword>
<evidence type="ECO:0000256" key="1">
    <source>
        <dbReference type="ARBA" id="ARBA00001947"/>
    </source>
</evidence>
<sequence>MMGAPRRHQAMALCVSALVLLWGSARAMSMAAETSTPTGHFKYRTYGEMEKLLLSLNETYPEVVKVFVAQDKYGLPYPPELQCNDGTKDAPCKQYVVHVTNHSTLPDPARPEVFISGALHGDERVGPATTMELIVLLAEYATAYANGSASLDASTAATKRWIHGLVNTRSVFLTPMTNAWGYAHHDREENGVDPNRDYNYMAAPKCMKAMTSRVINELWRDHLFQLAITFHGGMRAVAYEWGSPDHYLSKNPPKSEKSPDHTAQYQLANAMAVYAGAFEDDNTLYPAGTMNDIVYGVEGGMEDWAYAASWENEVFQGSSQDAPFQPCRPTSYGGYDAEKTVYNNATHRTFNILVETSNSKEPLEKDLGNYKDVYTANLDFYRDNTNFRVGHVTRNMRIALMTIEMVQPYVRWIDMGVEATQSQESSVSPDAFVPANAFVYADADSASLSSLGCRATAPVDVDVVVCNSTTCVVTADGAKQIKLQLGWEVLGAFQVDSTYIEMSTSPTFETSVIVSNTSSLAGSTRRYYDFPRLYGKPEAKDASFNSLFADCIDIPNATSAATLYVRTVAIVDQDWARQGLQEDAPSPRVPPQSHMVNARTNEAWYMSWNGHTVHGRLHWYSPTITVNIARPTTPSPLPSTPSSKPAIQDSTTTGSPTSNTTSTDAPSSAAPAVSPAPRPSARPNATVSTAPVSSPLPSGNKSTSAPTPSVAPETPTPAPNATATADNITSSSSAPSASPASNGSLIPSATNSSALNMRIDPNKNSSSLLGYGYLVMLSGGLVITIALVYLYRRVFRKKNRPYMSVAAQRQLEDEDDDEDDDEHGFYFLGQLVNGVVGKTLKQPDAEMECGFPQCNSLLRFHELILEGKVDTEALEANHRVSNQYKALRQCDGTFRRLFGQEENEEADGKSHEEKYMEHMYCVSSATCAPALKEWTWCLQQATSNPTNQALLEDCDQKRRLLDRCLKTETQIMVQASVPNVFQASRTS</sequence>
<feature type="transmembrane region" description="Helical" evidence="7">
    <location>
        <begin position="768"/>
        <end position="791"/>
    </location>
</feature>
<dbReference type="PROSITE" id="PS52035">
    <property type="entry name" value="PEPTIDASE_M14"/>
    <property type="match status" value="1"/>
</dbReference>
<evidence type="ECO:0000256" key="8">
    <source>
        <dbReference type="SAM" id="SignalP"/>
    </source>
</evidence>
<evidence type="ECO:0000259" key="9">
    <source>
        <dbReference type="PROSITE" id="PS52035"/>
    </source>
</evidence>
<evidence type="ECO:0000256" key="5">
    <source>
        <dbReference type="PROSITE-ProRule" id="PRU01379"/>
    </source>
</evidence>
<dbReference type="EMBL" id="DAKRPA010000055">
    <property type="protein sequence ID" value="DBA01003.1"/>
    <property type="molecule type" value="Genomic_DNA"/>
</dbReference>
<feature type="domain" description="Peptidase M14" evidence="9">
    <location>
        <begin position="42"/>
        <end position="345"/>
    </location>
</feature>